<dbReference type="InterPro" id="IPR052389">
    <property type="entry name" value="Sec_Metab_Biosynth-Assoc"/>
</dbReference>
<comment type="caution">
    <text evidence="1">The sequence shown here is derived from an EMBL/GenBank/DDBJ whole genome shotgun (WGS) entry which is preliminary data.</text>
</comment>
<dbReference type="OrthoDB" id="2532955at2759"/>
<dbReference type="AlphaFoldDB" id="A0A8H8CHK5"/>
<evidence type="ECO:0000313" key="1">
    <source>
        <dbReference type="EMBL" id="KAG5165290.1"/>
    </source>
</evidence>
<protein>
    <submittedName>
        <fullName evidence="1">Uncharacterized protein</fullName>
    </submittedName>
</protein>
<gene>
    <name evidence="1" type="ORF">JR316_009986</name>
</gene>
<accession>A0A8H8CHK5</accession>
<reference evidence="1" key="1">
    <citation type="submission" date="2021-02" db="EMBL/GenBank/DDBJ databases">
        <title>Psilocybe cubensis genome.</title>
        <authorList>
            <person name="Mckernan K.J."/>
            <person name="Crawford S."/>
            <person name="Trippe A."/>
            <person name="Kane L.T."/>
            <person name="Mclaughlin S."/>
        </authorList>
    </citation>
    <scope>NUCLEOTIDE SEQUENCE [LARGE SCALE GENOMIC DNA]</scope>
    <source>
        <strain evidence="1">MGC-MH-2018</strain>
    </source>
</reference>
<dbReference type="EMBL" id="JAFIQS010000010">
    <property type="protein sequence ID" value="KAG5165290.1"/>
    <property type="molecule type" value="Genomic_DNA"/>
</dbReference>
<proteinExistence type="predicted"/>
<dbReference type="PANTHER" id="PTHR38110:SF1">
    <property type="entry name" value="THIOESTERASE DOMAIN-CONTAINING PROTEIN"/>
    <property type="match status" value="1"/>
</dbReference>
<name>A0A8H8CHK5_PSICU</name>
<dbReference type="PANTHER" id="PTHR38110">
    <property type="entry name" value="CHROMOSOME 23, WHOLE GENOME SHOTGUN SEQUENCE"/>
    <property type="match status" value="1"/>
</dbReference>
<sequence>MAPFGTAINAKSIPFDVQLLPSPRDASEDAQLYAGIVDPEWTIGRQEFQGVVKIMTHLIFGIIGRHPKDKVNLTLNPPSTYARRLPLYTHPSTAVINPMSQRWSFRRHVTWTDEPELRAKNHAYSGNRTNSSTVGGGGLEWGSWLTFNDAHDRITNPALCFLVDMCINTPTLLPKSERPGLTTSWFPTMVLSVEFKNKIPLPSSKHAVRTVGIYSSGRFVTPPQGRHEAYVEVWTAPSNIGEGQEVDGWRDEQFCLAIATQMALTLPMEVNEKKGKPKL</sequence>
<organism evidence="1">
    <name type="scientific">Psilocybe cubensis</name>
    <name type="common">Psychedelic mushroom</name>
    <name type="synonym">Stropharia cubensis</name>
    <dbReference type="NCBI Taxonomy" id="181762"/>
    <lineage>
        <taxon>Eukaryota</taxon>
        <taxon>Fungi</taxon>
        <taxon>Dikarya</taxon>
        <taxon>Basidiomycota</taxon>
        <taxon>Agaricomycotina</taxon>
        <taxon>Agaricomycetes</taxon>
        <taxon>Agaricomycetidae</taxon>
        <taxon>Agaricales</taxon>
        <taxon>Agaricineae</taxon>
        <taxon>Strophariaceae</taxon>
        <taxon>Psilocybe</taxon>
    </lineage>
</organism>